<dbReference type="InterPro" id="IPR027705">
    <property type="entry name" value="Flotillin_fam"/>
</dbReference>
<keyword evidence="3" id="KW-1185">Reference proteome</keyword>
<dbReference type="GO" id="GO:0045661">
    <property type="term" value="P:regulation of myoblast differentiation"/>
    <property type="evidence" value="ECO:0007669"/>
    <property type="project" value="TreeGrafter"/>
</dbReference>
<reference evidence="2" key="1">
    <citation type="submission" date="2020-06" db="EMBL/GenBank/DDBJ databases">
        <title>Draft genome of Bugula neritina, a colonial animal packing powerful symbionts and potential medicines.</title>
        <authorList>
            <person name="Rayko M."/>
        </authorList>
    </citation>
    <scope>NUCLEOTIDE SEQUENCE [LARGE SCALE GENOMIC DNA]</scope>
    <source>
        <strain evidence="2">Kwan_BN1</strain>
    </source>
</reference>
<comment type="similarity">
    <text evidence="1">Belongs to the band 7/mec-2 family. Flotillin subfamily.</text>
</comment>
<protein>
    <submittedName>
        <fullName evidence="2">Uncharacterized protein</fullName>
    </submittedName>
</protein>
<name>A0A7J7KA82_BUGNE</name>
<dbReference type="GO" id="GO:0016600">
    <property type="term" value="C:flotillin complex"/>
    <property type="evidence" value="ECO:0007669"/>
    <property type="project" value="TreeGrafter"/>
</dbReference>
<evidence type="ECO:0000313" key="3">
    <source>
        <dbReference type="Proteomes" id="UP000593567"/>
    </source>
</evidence>
<dbReference type="AlphaFoldDB" id="A0A7J7KA82"/>
<evidence type="ECO:0000313" key="2">
    <source>
        <dbReference type="EMBL" id="KAF6034854.1"/>
    </source>
</evidence>
<dbReference type="EMBL" id="VXIV02000979">
    <property type="protein sequence ID" value="KAF6034854.1"/>
    <property type="molecule type" value="Genomic_DNA"/>
</dbReference>
<dbReference type="PANTHER" id="PTHR13806:SF46">
    <property type="entry name" value="FLOTILLIN-1-RELATED"/>
    <property type="match status" value="1"/>
</dbReference>
<comment type="caution">
    <text evidence="2">The sequence shown here is derived from an EMBL/GenBank/DDBJ whole genome shotgun (WGS) entry which is preliminary data.</text>
</comment>
<evidence type="ECO:0000256" key="1">
    <source>
        <dbReference type="RuleBase" id="RU366054"/>
    </source>
</evidence>
<gene>
    <name evidence="2" type="ORF">EB796_006830</name>
</gene>
<dbReference type="PANTHER" id="PTHR13806">
    <property type="entry name" value="FLOTILLIN-RELATED"/>
    <property type="match status" value="1"/>
</dbReference>
<dbReference type="GO" id="GO:0031410">
    <property type="term" value="C:cytoplasmic vesicle"/>
    <property type="evidence" value="ECO:0007669"/>
    <property type="project" value="TreeGrafter"/>
</dbReference>
<dbReference type="OrthoDB" id="6281184at2759"/>
<dbReference type="Proteomes" id="UP000593567">
    <property type="component" value="Unassembled WGS sequence"/>
</dbReference>
<dbReference type="GO" id="GO:0072659">
    <property type="term" value="P:protein localization to plasma membrane"/>
    <property type="evidence" value="ECO:0007669"/>
    <property type="project" value="TreeGrafter"/>
</dbReference>
<accession>A0A7J7KA82</accession>
<proteinExistence type="inferred from homology"/>
<dbReference type="GO" id="GO:0002020">
    <property type="term" value="F:protease binding"/>
    <property type="evidence" value="ECO:0007669"/>
    <property type="project" value="TreeGrafter"/>
</dbReference>
<organism evidence="2 3">
    <name type="scientific">Bugula neritina</name>
    <name type="common">Brown bryozoan</name>
    <name type="synonym">Sertularia neritina</name>
    <dbReference type="NCBI Taxonomy" id="10212"/>
    <lineage>
        <taxon>Eukaryota</taxon>
        <taxon>Metazoa</taxon>
        <taxon>Spiralia</taxon>
        <taxon>Lophotrochozoa</taxon>
        <taxon>Bryozoa</taxon>
        <taxon>Gymnolaemata</taxon>
        <taxon>Cheilostomatida</taxon>
        <taxon>Flustrina</taxon>
        <taxon>Buguloidea</taxon>
        <taxon>Bugulidae</taxon>
        <taxon>Bugula</taxon>
    </lineage>
</organism>
<sequence length="205" mass="23302">MHYNIKENVKFGADTHVADFYREFENKQATFNIEINTAKAQAELAYDLQKSKTQQEIVKEEVQIDIVERRKLVDVEEKEILRFQKIAEATGQAEGIKLIGESEGSRIANIAAEIAQPLSKIDEIVIWEMTGCRLKSPNSSLTSLPPFRLSPAKIFLSKMSFYFKPNTPGKIEKLHTLSGITRSGSTQAYHQKWVHSYEAHHHALS</sequence>